<proteinExistence type="predicted"/>
<dbReference type="AlphaFoldDB" id="A0AAD8Y9E3"/>
<feature type="compositionally biased region" description="Basic residues" evidence="1">
    <location>
        <begin position="1"/>
        <end position="11"/>
    </location>
</feature>
<keyword evidence="2" id="KW-1133">Transmembrane helix</keyword>
<feature type="compositionally biased region" description="Basic residues" evidence="1">
    <location>
        <begin position="542"/>
        <end position="555"/>
    </location>
</feature>
<feature type="compositionally biased region" description="Polar residues" evidence="1">
    <location>
        <begin position="12"/>
        <end position="31"/>
    </location>
</feature>
<name>A0AAD8Y9E3_9STRA</name>
<protein>
    <submittedName>
        <fullName evidence="3">Uncharacterized protein</fullName>
    </submittedName>
</protein>
<keyword evidence="2" id="KW-0812">Transmembrane</keyword>
<feature type="region of interest" description="Disordered" evidence="1">
    <location>
        <begin position="179"/>
        <end position="206"/>
    </location>
</feature>
<reference evidence="3" key="1">
    <citation type="submission" date="2023-06" db="EMBL/GenBank/DDBJ databases">
        <title>Survivors Of The Sea: Transcriptome response of Skeletonema marinoi to long-term dormancy.</title>
        <authorList>
            <person name="Pinder M.I.M."/>
            <person name="Kourtchenko O."/>
            <person name="Robertson E.K."/>
            <person name="Larsson T."/>
            <person name="Maumus F."/>
            <person name="Osuna-Cruz C.M."/>
            <person name="Vancaester E."/>
            <person name="Stenow R."/>
            <person name="Vandepoele K."/>
            <person name="Ploug H."/>
            <person name="Bruchert V."/>
            <person name="Godhe A."/>
            <person name="Topel M."/>
        </authorList>
    </citation>
    <scope>NUCLEOTIDE SEQUENCE</scope>
    <source>
        <strain evidence="3">R05AC</strain>
    </source>
</reference>
<feature type="compositionally biased region" description="Low complexity" evidence="1">
    <location>
        <begin position="186"/>
        <end position="197"/>
    </location>
</feature>
<feature type="transmembrane region" description="Helical" evidence="2">
    <location>
        <begin position="56"/>
        <end position="78"/>
    </location>
</feature>
<evidence type="ECO:0000256" key="2">
    <source>
        <dbReference type="SAM" id="Phobius"/>
    </source>
</evidence>
<feature type="compositionally biased region" description="Low complexity" evidence="1">
    <location>
        <begin position="249"/>
        <end position="262"/>
    </location>
</feature>
<evidence type="ECO:0000313" key="4">
    <source>
        <dbReference type="Proteomes" id="UP001224775"/>
    </source>
</evidence>
<dbReference type="EMBL" id="JATAAI010000011">
    <property type="protein sequence ID" value="KAK1742239.1"/>
    <property type="molecule type" value="Genomic_DNA"/>
</dbReference>
<evidence type="ECO:0000313" key="3">
    <source>
        <dbReference type="EMBL" id="KAK1742239.1"/>
    </source>
</evidence>
<dbReference type="Proteomes" id="UP001224775">
    <property type="component" value="Unassembled WGS sequence"/>
</dbReference>
<evidence type="ECO:0000256" key="1">
    <source>
        <dbReference type="SAM" id="MobiDB-lite"/>
    </source>
</evidence>
<gene>
    <name evidence="3" type="ORF">QTG54_006804</name>
</gene>
<keyword evidence="2" id="KW-0472">Membrane</keyword>
<comment type="caution">
    <text evidence="3">The sequence shown here is derived from an EMBL/GenBank/DDBJ whole genome shotgun (WGS) entry which is preliminary data.</text>
</comment>
<organism evidence="3 4">
    <name type="scientific">Skeletonema marinoi</name>
    <dbReference type="NCBI Taxonomy" id="267567"/>
    <lineage>
        <taxon>Eukaryota</taxon>
        <taxon>Sar</taxon>
        <taxon>Stramenopiles</taxon>
        <taxon>Ochrophyta</taxon>
        <taxon>Bacillariophyta</taxon>
        <taxon>Coscinodiscophyceae</taxon>
        <taxon>Thalassiosirophycidae</taxon>
        <taxon>Thalassiosirales</taxon>
        <taxon>Skeletonemataceae</taxon>
        <taxon>Skeletonema</taxon>
        <taxon>Skeletonema marinoi-dohrnii complex</taxon>
    </lineage>
</organism>
<feature type="region of interest" description="Disordered" evidence="1">
    <location>
        <begin position="538"/>
        <end position="562"/>
    </location>
</feature>
<feature type="region of interest" description="Disordered" evidence="1">
    <location>
        <begin position="104"/>
        <end position="136"/>
    </location>
</feature>
<feature type="region of interest" description="Disordered" evidence="1">
    <location>
        <begin position="240"/>
        <end position="264"/>
    </location>
</feature>
<accession>A0AAD8Y9E3</accession>
<keyword evidence="4" id="KW-1185">Reference proteome</keyword>
<feature type="region of interest" description="Disordered" evidence="1">
    <location>
        <begin position="1"/>
        <end position="31"/>
    </location>
</feature>
<sequence length="714" mass="78526">MQTTIRGRKRASSPNTTLPHSASSTGSNNNISTAGNNFAIRRSAASRSSNTNNIKAAIMIIALCSMVFGSFYLSYGVVMKSMEVHQPLQVDMNKVDANAAKKDGATAVQPTNEDAIPKPTPQQQQTNEPAPVNSDKCAFRSYPKSRLYGLHDKSQPNFLSSDATYIRGELPVILNPLEKDDASMTGSDIDISSGSSSNMEQSTPVKPCFDTTSWETLLDESTKTNRLPFTDGHNPSIVSLASNPYEQGTTTTTNNDSSSNNNQHVRLDPKHIFPLTSAFPSYPLNNLFLAVTIFGNGQCKFGLSDQEVIDYNFSAYNDPPDGKRTIIAVMTPPTSLEEDDTEQQQQHRPFQILGQTTLLLERDVKYGTKRQRGKFIEAQSNPNGGGYTRIHQEFDDPRFFFHEGRLWVLYRNGPLFGYQDQIHNPVHFERVTNNEEEEGGGGGEFVAYVKASETVRVCCGRNIALISEEARVGNDGGKAETEWMPSGGLKALTWVDPVTVVDVDLGDVTNMLQNRRQLSAVDEEVAGDGAVMQADEDVRGTSTHRRLGSAKKPKSNIHGTNGYLVPLPSSGELLGIAHFHRPEHRKESNYALHGHHYTHAFFTIARQHHSESGGDVGNASFKLKRISNEFLFRALSVPIGEKESPNDGDVIQFASGLDVYGSDVDGKLVLSYGINDCEGAVLTISMKKLQQMLIEVEPGQEVVDLMRKATSEER</sequence>